<evidence type="ECO:0000256" key="4">
    <source>
        <dbReference type="SAM" id="MobiDB-lite"/>
    </source>
</evidence>
<feature type="domain" description="RRM" evidence="5">
    <location>
        <begin position="3"/>
        <end position="74"/>
    </location>
</feature>
<feature type="region of interest" description="Disordered" evidence="4">
    <location>
        <begin position="712"/>
        <end position="748"/>
    </location>
</feature>
<dbReference type="SMART" id="SM00360">
    <property type="entry name" value="RRM"/>
    <property type="match status" value="4"/>
</dbReference>
<feature type="region of interest" description="Disordered" evidence="4">
    <location>
        <begin position="839"/>
        <end position="949"/>
    </location>
</feature>
<name>A0A131XVZ3_IXORI</name>
<evidence type="ECO:0000256" key="1">
    <source>
        <dbReference type="ARBA" id="ARBA00022737"/>
    </source>
</evidence>
<feature type="compositionally biased region" description="Basic and acidic residues" evidence="4">
    <location>
        <begin position="96"/>
        <end position="111"/>
    </location>
</feature>
<sequence>MSIIIRMQNLPWAANSLDIRRYFQGLGIPEGGVHIVGGDKGDAFIAFSTDEDARQAMERDAGKIKEVRIKLLLSSRAEMQRVIDQARAQHANPAPPKKEERRRPSPEDRGRRGPTSSSSRDRSPRRRRRDRSHSRSPSYRRDRDKERSRSSRGDERRRSFEEPVSRGNDAAPLEEPNKPVQNGSEAPLPAFQGTVGPLNIPGLQGLPGLQALQGLQSGLDAGMASLPLAKPAWEPDRKPTWDDKQPSGFPSAEPDKSAAPATGPLFPISSTSPAMRPQGDGLSGPVNMAGQPLLPGLGGLNLASMNMMNAMMGGPSAGGDMMGMMAGNMPSNMSGSVAGGMGANMPLGMGANMGGLGPNMGAMGQNMGGMAANMAGMGANLPGGMGPNMSGGMGGAMAGGMAGVMPGVMGGAMAGGMGAAMPGSMGMGAMGANMGGSMGGNMMGGRGPMGPNAGPGFNDRRPISDGAPAFSKTDPGPEPPRRGVTDAPGPTPARDSSSSRRNEESCCVEMRGLTGEPTPRDVKDFFRGLRIFSGCIRVATAESGVKTLVIRFANKWDAREALHGNYKNFGGDAITLVPFPEELFESTEYLGGGGGPPPSRFGGSHPGGGDVGPGGAPGGGGRGRFPPRDDNTVVVMKGLPYSCSETDVLQFFSGLNILDLFVEHDHNGRATGTGFVEFASKRDFDAAMNMHRRKMGHRYIELTVGTRDSMHLARNADGVRPDGPAVPPRTREEEAPHHSPIPPAPLGHGSVPLAHTCVSMLGLPDTVTDRDIADFFSTQGVIPRAIHIMLGANGVPTGHAFAEFAAHADCERAFLKNGALLGPHTITLKTIPYSEVAQALGGHHRPPPSENRFEGGPPRGRDHGPPVGRDHGPPVGRELGGPGPVKRPLLERAERPPLFLDPAEERRGPLFPDRNGPPGPLLRAPRRFDDGEGPRGPSGPPVPAGPGSLEGFGKPGCVVTATNIPFRAGVDDIIAFFHGFDLTKEKVMRRFSDRGQPTGDARIAFASPREAQEALAKFNNRPMQGRAITLGLL</sequence>
<feature type="region of interest" description="Disordered" evidence="4">
    <location>
        <begin position="86"/>
        <end position="193"/>
    </location>
</feature>
<dbReference type="CDD" id="cd12510">
    <property type="entry name" value="RRM1_RBM12_like"/>
    <property type="match status" value="1"/>
</dbReference>
<feature type="region of interest" description="Disordered" evidence="4">
    <location>
        <begin position="230"/>
        <end position="288"/>
    </location>
</feature>
<dbReference type="InterPro" id="IPR000504">
    <property type="entry name" value="RRM_dom"/>
</dbReference>
<dbReference type="PANTHER" id="PTHR13976">
    <property type="entry name" value="HETEROGENEOUS NUCLEAR RIBONUCLEOPROTEIN-RELATED"/>
    <property type="match status" value="1"/>
</dbReference>
<dbReference type="GO" id="GO:0003723">
    <property type="term" value="F:RNA binding"/>
    <property type="evidence" value="ECO:0007669"/>
    <property type="project" value="UniProtKB-UniRule"/>
</dbReference>
<dbReference type="Pfam" id="PF00076">
    <property type="entry name" value="RRM_1"/>
    <property type="match status" value="2"/>
</dbReference>
<evidence type="ECO:0000259" key="5">
    <source>
        <dbReference type="PROSITE" id="PS50102"/>
    </source>
</evidence>
<feature type="compositionally biased region" description="Gly residues" evidence="4">
    <location>
        <begin position="604"/>
        <end position="623"/>
    </location>
</feature>
<keyword evidence="2 3" id="KW-0694">RNA-binding</keyword>
<organism evidence="6">
    <name type="scientific">Ixodes ricinus</name>
    <name type="common">Common tick</name>
    <name type="synonym">Acarus ricinus</name>
    <dbReference type="NCBI Taxonomy" id="34613"/>
    <lineage>
        <taxon>Eukaryota</taxon>
        <taxon>Metazoa</taxon>
        <taxon>Ecdysozoa</taxon>
        <taxon>Arthropoda</taxon>
        <taxon>Chelicerata</taxon>
        <taxon>Arachnida</taxon>
        <taxon>Acari</taxon>
        <taxon>Parasitiformes</taxon>
        <taxon>Ixodida</taxon>
        <taxon>Ixodoidea</taxon>
        <taxon>Ixodidae</taxon>
        <taxon>Ixodinae</taxon>
        <taxon>Ixodes</taxon>
    </lineage>
</organism>
<dbReference type="InterPro" id="IPR035979">
    <property type="entry name" value="RBD_domain_sf"/>
</dbReference>
<dbReference type="PROSITE" id="PS50102">
    <property type="entry name" value="RRM"/>
    <property type="match status" value="3"/>
</dbReference>
<dbReference type="InterPro" id="IPR050666">
    <property type="entry name" value="ESRP"/>
</dbReference>
<feature type="region of interest" description="Disordered" evidence="4">
    <location>
        <begin position="589"/>
        <end position="629"/>
    </location>
</feature>
<keyword evidence="1" id="KW-0677">Repeat</keyword>
<proteinExistence type="evidence at transcript level"/>
<dbReference type="SUPFAM" id="SSF54928">
    <property type="entry name" value="RNA-binding domain, RBD"/>
    <property type="match status" value="4"/>
</dbReference>
<dbReference type="InterPro" id="IPR012677">
    <property type="entry name" value="Nucleotide-bd_a/b_plait_sf"/>
</dbReference>
<reference evidence="6" key="1">
    <citation type="submission" date="2016-02" db="EMBL/GenBank/DDBJ databases">
        <title>RNAseq analyses of the midgut from blood- or serum-fed Ixodes ricinus ticks.</title>
        <authorList>
            <person name="Perner J."/>
            <person name="Provaznik J."/>
            <person name="Schrenkova J."/>
            <person name="Urbanova V."/>
            <person name="Ribeiro J.M."/>
            <person name="Kopacek P."/>
        </authorList>
    </citation>
    <scope>NUCLEOTIDE SEQUENCE</scope>
    <source>
        <tissue evidence="6">Gut</tissue>
    </source>
</reference>
<evidence type="ECO:0000256" key="3">
    <source>
        <dbReference type="PROSITE-ProRule" id="PRU00176"/>
    </source>
</evidence>
<accession>A0A131XVZ3</accession>
<evidence type="ECO:0000313" key="6">
    <source>
        <dbReference type="EMBL" id="JAP70385.1"/>
    </source>
</evidence>
<feature type="compositionally biased region" description="Basic and acidic residues" evidence="4">
    <location>
        <begin position="139"/>
        <end position="164"/>
    </location>
</feature>
<feature type="compositionally biased region" description="Basic and acidic residues" evidence="4">
    <location>
        <begin position="859"/>
        <end position="872"/>
    </location>
</feature>
<dbReference type="CDD" id="cd12254">
    <property type="entry name" value="RRM_hnRNPH_ESRPs_RBM12_like"/>
    <property type="match status" value="1"/>
</dbReference>
<feature type="domain" description="RRM" evidence="5">
    <location>
        <begin position="632"/>
        <end position="707"/>
    </location>
</feature>
<dbReference type="EMBL" id="GEFM01005411">
    <property type="protein sequence ID" value="JAP70385.1"/>
    <property type="molecule type" value="mRNA"/>
</dbReference>
<dbReference type="AlphaFoldDB" id="A0A131XVZ3"/>
<protein>
    <submittedName>
        <fullName evidence="6">Putative rna-binding protein</fullName>
    </submittedName>
</protein>
<feature type="domain" description="RRM" evidence="5">
    <location>
        <begin position="957"/>
        <end position="1033"/>
    </location>
</feature>
<dbReference type="Gene3D" id="3.30.70.330">
    <property type="match status" value="5"/>
</dbReference>
<feature type="compositionally biased region" description="Basic residues" evidence="4">
    <location>
        <begin position="123"/>
        <end position="134"/>
    </location>
</feature>
<feature type="region of interest" description="Disordered" evidence="4">
    <location>
        <begin position="443"/>
        <end position="505"/>
    </location>
</feature>
<feature type="compositionally biased region" description="Basic and acidic residues" evidence="4">
    <location>
        <begin position="233"/>
        <end position="245"/>
    </location>
</feature>
<dbReference type="CDD" id="cd12515">
    <property type="entry name" value="RRM5_RBM12_like"/>
    <property type="match status" value="1"/>
</dbReference>
<evidence type="ECO:0000256" key="2">
    <source>
        <dbReference type="ARBA" id="ARBA00022884"/>
    </source>
</evidence>